<dbReference type="PANTHER" id="PTHR35400">
    <property type="entry name" value="SLR1083 PROTEIN"/>
    <property type="match status" value="1"/>
</dbReference>
<evidence type="ECO:0000313" key="3">
    <source>
        <dbReference type="Proteomes" id="UP000240542"/>
    </source>
</evidence>
<dbReference type="CDD" id="cd06260">
    <property type="entry name" value="DUF820-like"/>
    <property type="match status" value="1"/>
</dbReference>
<dbReference type="InterPro" id="IPR008538">
    <property type="entry name" value="Uma2"/>
</dbReference>
<sequence length="164" mass="17980">MAIRFPDRPVRPGVLRRLVGQAPDPKGFRVEIIRGRIVLSPTPSFKHSGIVQRVAGRIRGGLEQGRGALQRHSIASPHDPDDYCTPDLVVVPAAIEDEDGWLLDADTVDLAVEVLSPGNAPSDVLAKLEEYAAWHIPVYLFIDPRDGTAVVYSEPSDGKYRTVH</sequence>
<dbReference type="EMBL" id="PYGA01000001">
    <property type="protein sequence ID" value="PSL00819.1"/>
    <property type="molecule type" value="Genomic_DNA"/>
</dbReference>
<comment type="caution">
    <text evidence="2">The sequence shown here is derived from an EMBL/GenBank/DDBJ whole genome shotgun (WGS) entry which is preliminary data.</text>
</comment>
<keyword evidence="3" id="KW-1185">Reference proteome</keyword>
<keyword evidence="2" id="KW-0255">Endonuclease</keyword>
<organism evidence="2 3">
    <name type="scientific">Murinocardiopsis flavida</name>
    <dbReference type="NCBI Taxonomy" id="645275"/>
    <lineage>
        <taxon>Bacteria</taxon>
        <taxon>Bacillati</taxon>
        <taxon>Actinomycetota</taxon>
        <taxon>Actinomycetes</taxon>
        <taxon>Streptosporangiales</taxon>
        <taxon>Nocardiopsidaceae</taxon>
        <taxon>Murinocardiopsis</taxon>
    </lineage>
</organism>
<proteinExistence type="predicted"/>
<reference evidence="2 3" key="1">
    <citation type="submission" date="2018-03" db="EMBL/GenBank/DDBJ databases">
        <title>Genomic Encyclopedia of Archaeal and Bacterial Type Strains, Phase II (KMG-II): from individual species to whole genera.</title>
        <authorList>
            <person name="Goeker M."/>
        </authorList>
    </citation>
    <scope>NUCLEOTIDE SEQUENCE [LARGE SCALE GENOMIC DNA]</scope>
    <source>
        <strain evidence="2 3">DSM 45312</strain>
    </source>
</reference>
<dbReference type="Pfam" id="PF05685">
    <property type="entry name" value="Uma2"/>
    <property type="match status" value="1"/>
</dbReference>
<feature type="domain" description="Putative restriction endonuclease" evidence="1">
    <location>
        <begin position="22"/>
        <end position="163"/>
    </location>
</feature>
<gene>
    <name evidence="2" type="ORF">CLV63_101297</name>
</gene>
<dbReference type="InterPro" id="IPR011335">
    <property type="entry name" value="Restrct_endonuc-II-like"/>
</dbReference>
<evidence type="ECO:0000259" key="1">
    <source>
        <dbReference type="Pfam" id="PF05685"/>
    </source>
</evidence>
<dbReference type="PANTHER" id="PTHR35400:SF3">
    <property type="entry name" value="SLL1072 PROTEIN"/>
    <property type="match status" value="1"/>
</dbReference>
<dbReference type="Gene3D" id="3.90.1570.10">
    <property type="entry name" value="tt1808, chain A"/>
    <property type="match status" value="1"/>
</dbReference>
<keyword evidence="2" id="KW-0540">Nuclease</keyword>
<dbReference type="SUPFAM" id="SSF52980">
    <property type="entry name" value="Restriction endonuclease-like"/>
    <property type="match status" value="1"/>
</dbReference>
<protein>
    <submittedName>
        <fullName evidence="2">Putative restriction endonuclease</fullName>
    </submittedName>
</protein>
<dbReference type="AlphaFoldDB" id="A0A2P8DUC2"/>
<keyword evidence="2" id="KW-0378">Hydrolase</keyword>
<dbReference type="InterPro" id="IPR012296">
    <property type="entry name" value="Nuclease_put_TT1808"/>
</dbReference>
<dbReference type="RefSeq" id="WP_170134113.1">
    <property type="nucleotide sequence ID" value="NZ_PYGA01000001.1"/>
</dbReference>
<accession>A0A2P8DUC2</accession>
<evidence type="ECO:0000313" key="2">
    <source>
        <dbReference type="EMBL" id="PSL00819.1"/>
    </source>
</evidence>
<name>A0A2P8DUC2_9ACTN</name>
<dbReference type="GO" id="GO:0004519">
    <property type="term" value="F:endonuclease activity"/>
    <property type="evidence" value="ECO:0007669"/>
    <property type="project" value="UniProtKB-KW"/>
</dbReference>
<dbReference type="Proteomes" id="UP000240542">
    <property type="component" value="Unassembled WGS sequence"/>
</dbReference>